<sequence length="317" mass="34224">MATPIADVDDTAGFMAAARALKLNNSYGKPPPAADDASVDHDASQTPVEEAVNTAPITENGFDDPIDFPAEKNPSAAGDSSVKKPDTVDSGAAPLDSFGVNTPETEKTQPEEENRENLSVFKTWGTPAIRAKPAAQVRRVIIKGLPSSWSTPDKVLSLVHGGMIESISITASGNAHILFCDPEACKSFYDKYPNGIDLDKERKLTVFVDMGEDVDVISSQLSFNLSVGSTRVVRAVGVDLEATMSDLVKIATSNSRKVEKIIDSYVSGYPRSVSFRFCSIDDAVRFRSALIRNEDWEHCNVQYATDPCEVATGYHAD</sequence>
<dbReference type="EMBL" id="JBFXLQ010000025">
    <property type="protein sequence ID" value="KAL2866411.1"/>
    <property type="molecule type" value="Genomic_DNA"/>
</dbReference>
<feature type="compositionally biased region" description="Basic and acidic residues" evidence="1">
    <location>
        <begin position="104"/>
        <end position="116"/>
    </location>
</feature>
<dbReference type="RefSeq" id="XP_070885390.1">
    <property type="nucleotide sequence ID" value="XM_071033112.1"/>
</dbReference>
<accession>A0ABR4LPL6</accession>
<dbReference type="GeneID" id="98148184"/>
<proteinExistence type="predicted"/>
<evidence type="ECO:0000313" key="3">
    <source>
        <dbReference type="Proteomes" id="UP001610432"/>
    </source>
</evidence>
<gene>
    <name evidence="2" type="ORF">BJX67DRAFT_381929</name>
</gene>
<name>A0ABR4LPL6_9EURO</name>
<dbReference type="Proteomes" id="UP001610432">
    <property type="component" value="Unassembled WGS sequence"/>
</dbReference>
<organism evidence="2 3">
    <name type="scientific">Aspergillus lucknowensis</name>
    <dbReference type="NCBI Taxonomy" id="176173"/>
    <lineage>
        <taxon>Eukaryota</taxon>
        <taxon>Fungi</taxon>
        <taxon>Dikarya</taxon>
        <taxon>Ascomycota</taxon>
        <taxon>Pezizomycotina</taxon>
        <taxon>Eurotiomycetes</taxon>
        <taxon>Eurotiomycetidae</taxon>
        <taxon>Eurotiales</taxon>
        <taxon>Aspergillaceae</taxon>
        <taxon>Aspergillus</taxon>
        <taxon>Aspergillus subgen. Nidulantes</taxon>
    </lineage>
</organism>
<keyword evidence="3" id="KW-1185">Reference proteome</keyword>
<evidence type="ECO:0000256" key="1">
    <source>
        <dbReference type="SAM" id="MobiDB-lite"/>
    </source>
</evidence>
<comment type="caution">
    <text evidence="2">The sequence shown here is derived from an EMBL/GenBank/DDBJ whole genome shotgun (WGS) entry which is preliminary data.</text>
</comment>
<evidence type="ECO:0008006" key="4">
    <source>
        <dbReference type="Google" id="ProtNLM"/>
    </source>
</evidence>
<protein>
    <recommendedName>
        <fullName evidence="4">RRM domain-containing protein</fullName>
    </recommendedName>
</protein>
<evidence type="ECO:0000313" key="2">
    <source>
        <dbReference type="EMBL" id="KAL2866411.1"/>
    </source>
</evidence>
<feature type="region of interest" description="Disordered" evidence="1">
    <location>
        <begin position="24"/>
        <end position="116"/>
    </location>
</feature>
<reference evidence="2 3" key="1">
    <citation type="submission" date="2024-07" db="EMBL/GenBank/DDBJ databases">
        <title>Section-level genome sequencing and comparative genomics of Aspergillus sections Usti and Cavernicolus.</title>
        <authorList>
            <consortium name="Lawrence Berkeley National Laboratory"/>
            <person name="Nybo J.L."/>
            <person name="Vesth T.C."/>
            <person name="Theobald S."/>
            <person name="Frisvad J.C."/>
            <person name="Larsen T.O."/>
            <person name="Kjaerboelling I."/>
            <person name="Rothschild-Mancinelli K."/>
            <person name="Lyhne E.K."/>
            <person name="Kogle M.E."/>
            <person name="Barry K."/>
            <person name="Clum A."/>
            <person name="Na H."/>
            <person name="Ledsgaard L."/>
            <person name="Lin J."/>
            <person name="Lipzen A."/>
            <person name="Kuo A."/>
            <person name="Riley R."/>
            <person name="Mondo S."/>
            <person name="Labutti K."/>
            <person name="Haridas S."/>
            <person name="Pangalinan J."/>
            <person name="Salamov A.A."/>
            <person name="Simmons B.A."/>
            <person name="Magnuson J.K."/>
            <person name="Chen J."/>
            <person name="Drula E."/>
            <person name="Henrissat B."/>
            <person name="Wiebenga A."/>
            <person name="Lubbers R.J."/>
            <person name="Gomes A.C."/>
            <person name="Macurrencykelacurrency M.R."/>
            <person name="Stajich J."/>
            <person name="Grigoriev I.V."/>
            <person name="Mortensen U.H."/>
            <person name="De Vries R.P."/>
            <person name="Baker S.E."/>
            <person name="Andersen M.R."/>
        </authorList>
    </citation>
    <scope>NUCLEOTIDE SEQUENCE [LARGE SCALE GENOMIC DNA]</scope>
    <source>
        <strain evidence="2 3">CBS 449.75</strain>
    </source>
</reference>